<evidence type="ECO:0008006" key="4">
    <source>
        <dbReference type="Google" id="ProtNLM"/>
    </source>
</evidence>
<dbReference type="Gene3D" id="1.10.10.60">
    <property type="entry name" value="Homeodomain-like"/>
    <property type="match status" value="1"/>
</dbReference>
<gene>
    <name evidence="2" type="ORF">JX265_012709</name>
</gene>
<feature type="region of interest" description="Disordered" evidence="1">
    <location>
        <begin position="84"/>
        <end position="157"/>
    </location>
</feature>
<evidence type="ECO:0000313" key="3">
    <source>
        <dbReference type="Proteomes" id="UP000829685"/>
    </source>
</evidence>
<name>A0A9P9WA02_9PEZI</name>
<protein>
    <recommendedName>
        <fullName evidence="4">Myb-like domain-containing protein</fullName>
    </recommendedName>
</protein>
<dbReference type="Proteomes" id="UP000829685">
    <property type="component" value="Unassembled WGS sequence"/>
</dbReference>
<dbReference type="AlphaFoldDB" id="A0A9P9WA02"/>
<dbReference type="EMBL" id="JAFIMR010000057">
    <property type="protein sequence ID" value="KAI1853418.1"/>
    <property type="molecule type" value="Genomic_DNA"/>
</dbReference>
<proteinExistence type="predicted"/>
<reference evidence="2" key="1">
    <citation type="submission" date="2021-03" db="EMBL/GenBank/DDBJ databases">
        <title>Revisited historic fungal species revealed as producer of novel bioactive compounds through whole genome sequencing and comparative genomics.</title>
        <authorList>
            <person name="Vignolle G.A."/>
            <person name="Hochenegger N."/>
            <person name="Mach R.L."/>
            <person name="Mach-Aigner A.R."/>
            <person name="Javad Rahimi M."/>
            <person name="Salim K.A."/>
            <person name="Chan C.M."/>
            <person name="Lim L.B.L."/>
            <person name="Cai F."/>
            <person name="Druzhinina I.S."/>
            <person name="U'Ren J.M."/>
            <person name="Derntl C."/>
        </authorList>
    </citation>
    <scope>NUCLEOTIDE SEQUENCE</scope>
    <source>
        <strain evidence="2">TUCIM 5799</strain>
    </source>
</reference>
<sequence>MASDNDGVYVDVGKDDAQWTLDEDGAICKLKKDGKTWANIGKAINRSKSDVQKRFKHIKICMEAAGHDPNVIGESWAEDMRRAGREIPSPDKPSPAKNQTTPLSHAPPSPEVVEIVSLEEPASESVRERGGASKNTHKKKQPQQHERPESPKLTVATKVVKKGGKKFLTFESPMIPLPETSSESSSSSSSSGEETDSEEERAAHKSFIYHEYLSELYPDQKTYMPDKFWTANDCKTLAVIEAKYEALKHKHIQAEFFNATGRMISTEIIKHKLEQGTGK</sequence>
<comment type="caution">
    <text evidence="2">The sequence shown here is derived from an EMBL/GenBank/DDBJ whole genome shotgun (WGS) entry which is preliminary data.</text>
</comment>
<feature type="compositionally biased region" description="Low complexity" evidence="1">
    <location>
        <begin position="179"/>
        <end position="192"/>
    </location>
</feature>
<feature type="region of interest" description="Disordered" evidence="1">
    <location>
        <begin position="170"/>
        <end position="201"/>
    </location>
</feature>
<keyword evidence="3" id="KW-1185">Reference proteome</keyword>
<accession>A0A9P9WA02</accession>
<evidence type="ECO:0000313" key="2">
    <source>
        <dbReference type="EMBL" id="KAI1853418.1"/>
    </source>
</evidence>
<evidence type="ECO:0000256" key="1">
    <source>
        <dbReference type="SAM" id="MobiDB-lite"/>
    </source>
</evidence>
<organism evidence="2 3">
    <name type="scientific">Neoarthrinium moseri</name>
    <dbReference type="NCBI Taxonomy" id="1658444"/>
    <lineage>
        <taxon>Eukaryota</taxon>
        <taxon>Fungi</taxon>
        <taxon>Dikarya</taxon>
        <taxon>Ascomycota</taxon>
        <taxon>Pezizomycotina</taxon>
        <taxon>Sordariomycetes</taxon>
        <taxon>Xylariomycetidae</taxon>
        <taxon>Amphisphaeriales</taxon>
        <taxon>Apiosporaceae</taxon>
        <taxon>Neoarthrinium</taxon>
    </lineage>
</organism>